<comment type="caution">
    <text evidence="8">The sequence shown here is derived from an EMBL/GenBank/DDBJ whole genome shotgun (WGS) entry which is preliminary data.</text>
</comment>
<keyword evidence="3" id="KW-0479">Metal-binding</keyword>
<dbReference type="PROSITE" id="PS00523">
    <property type="entry name" value="SULFATASE_1"/>
    <property type="match status" value="1"/>
</dbReference>
<dbReference type="InterPro" id="IPR000917">
    <property type="entry name" value="Sulfatase_N"/>
</dbReference>
<evidence type="ECO:0000259" key="7">
    <source>
        <dbReference type="Pfam" id="PF00884"/>
    </source>
</evidence>
<dbReference type="RefSeq" id="WP_316025068.1">
    <property type="nucleotide sequence ID" value="NZ_JAWDIO010000002.1"/>
</dbReference>
<evidence type="ECO:0000313" key="9">
    <source>
        <dbReference type="Proteomes" id="UP001247805"/>
    </source>
</evidence>
<keyword evidence="4" id="KW-0732">Signal</keyword>
<sequence length="461" mass="51477">MENKQPVAHKKNILFLFIDDLRPELKSFGAAHIHSPNIDELAENSRIFLNQYVNSPSCGPSRYSLLTGRYGPSNNNALQLRGKAIANGAKEIPPSMPEWFKQHGYTTVSVGKVSHLPDGRGGKGWADDNALEMPNSWTRHLMPVGEWGTPEGMMHGLAHGEVRRNPKDMDVFQSAEGDDSIYPDGLITDEAIKQLSLLSQDKEKPFFLAVGIIKPHLPFGAPQKYLDLYDGVEFPDNPYPNKPVGLSTWHKSNEFMKYNRWDKNPITDQEFADKVRRHYAASVSYADAQVGKILKQLKESGADQNTIVVLWGDHGWNLGEHAIWGKHNLFEEGLRSPLLISYPDMPSLGEATKAVVEAADIYPTLTALTGLPSPKTVHGKSIIAQVINPQSSGHYAYGYRANHHTLRMDGYRLTLFNGTDVALYDHNSAEKETKNVAAQHPEIVSQMLPVLKARMLKHDKF</sequence>
<evidence type="ECO:0000256" key="2">
    <source>
        <dbReference type="ARBA" id="ARBA00008779"/>
    </source>
</evidence>
<dbReference type="InterPro" id="IPR017850">
    <property type="entry name" value="Alkaline_phosphatase_core_sf"/>
</dbReference>
<dbReference type="InterPro" id="IPR035874">
    <property type="entry name" value="IDS"/>
</dbReference>
<evidence type="ECO:0000313" key="8">
    <source>
        <dbReference type="EMBL" id="MDU0353389.1"/>
    </source>
</evidence>
<organism evidence="8 9">
    <name type="scientific">Paraglaciecola aquimarina</name>
    <dbReference type="NCBI Taxonomy" id="1235557"/>
    <lineage>
        <taxon>Bacteria</taxon>
        <taxon>Pseudomonadati</taxon>
        <taxon>Pseudomonadota</taxon>
        <taxon>Gammaproteobacteria</taxon>
        <taxon>Alteromonadales</taxon>
        <taxon>Alteromonadaceae</taxon>
        <taxon>Paraglaciecola</taxon>
    </lineage>
</organism>
<dbReference type="PANTHER" id="PTHR45953">
    <property type="entry name" value="IDURONATE 2-SULFATASE"/>
    <property type="match status" value="1"/>
</dbReference>
<dbReference type="Gene3D" id="3.40.720.10">
    <property type="entry name" value="Alkaline Phosphatase, subunit A"/>
    <property type="match status" value="1"/>
</dbReference>
<proteinExistence type="inferred from homology"/>
<keyword evidence="9" id="KW-1185">Reference proteome</keyword>
<accession>A0ABU3STQ3</accession>
<reference evidence="8 9" key="1">
    <citation type="submission" date="2023-10" db="EMBL/GenBank/DDBJ databases">
        <title>Glaciecola aquimarina strain GGW-M5 nov., isolated from a coastal seawater.</title>
        <authorList>
            <person name="Bayburt H."/>
            <person name="Kim J.M."/>
            <person name="Choi B.J."/>
            <person name="Jeon C.O."/>
        </authorList>
    </citation>
    <scope>NUCLEOTIDE SEQUENCE [LARGE SCALE GENOMIC DNA]</scope>
    <source>
        <strain evidence="8 9">KCTC 32108</strain>
    </source>
</reference>
<evidence type="ECO:0000256" key="3">
    <source>
        <dbReference type="ARBA" id="ARBA00022723"/>
    </source>
</evidence>
<dbReference type="EMBL" id="JAWDIO010000002">
    <property type="protein sequence ID" value="MDU0353389.1"/>
    <property type="molecule type" value="Genomic_DNA"/>
</dbReference>
<name>A0ABU3STQ3_9ALTE</name>
<dbReference type="PANTHER" id="PTHR45953:SF1">
    <property type="entry name" value="IDURONATE 2-SULFATASE"/>
    <property type="match status" value="1"/>
</dbReference>
<evidence type="ECO:0000256" key="4">
    <source>
        <dbReference type="ARBA" id="ARBA00022729"/>
    </source>
</evidence>
<keyword evidence="6" id="KW-0106">Calcium</keyword>
<dbReference type="CDD" id="cd16030">
    <property type="entry name" value="iduronate-2-sulfatase"/>
    <property type="match status" value="1"/>
</dbReference>
<dbReference type="SUPFAM" id="SSF53649">
    <property type="entry name" value="Alkaline phosphatase-like"/>
    <property type="match status" value="1"/>
</dbReference>
<feature type="domain" description="Sulfatase N-terminal" evidence="7">
    <location>
        <begin position="11"/>
        <end position="370"/>
    </location>
</feature>
<dbReference type="Proteomes" id="UP001247805">
    <property type="component" value="Unassembled WGS sequence"/>
</dbReference>
<comment type="cofactor">
    <cofactor evidence="1">
        <name>Ca(2+)</name>
        <dbReference type="ChEBI" id="CHEBI:29108"/>
    </cofactor>
</comment>
<protein>
    <submittedName>
        <fullName evidence="8">Sulfatase</fullName>
    </submittedName>
</protein>
<dbReference type="InterPro" id="IPR024607">
    <property type="entry name" value="Sulfatase_CS"/>
</dbReference>
<evidence type="ECO:0000256" key="5">
    <source>
        <dbReference type="ARBA" id="ARBA00022801"/>
    </source>
</evidence>
<dbReference type="Pfam" id="PF00884">
    <property type="entry name" value="Sulfatase"/>
    <property type="match status" value="1"/>
</dbReference>
<evidence type="ECO:0000256" key="1">
    <source>
        <dbReference type="ARBA" id="ARBA00001913"/>
    </source>
</evidence>
<gene>
    <name evidence="8" type="ORF">RS130_05100</name>
</gene>
<comment type="similarity">
    <text evidence="2">Belongs to the sulfatase family.</text>
</comment>
<evidence type="ECO:0000256" key="6">
    <source>
        <dbReference type="ARBA" id="ARBA00022837"/>
    </source>
</evidence>
<keyword evidence="5" id="KW-0378">Hydrolase</keyword>